<dbReference type="InterPro" id="IPR001578">
    <property type="entry name" value="Peptidase_C12_UCH"/>
</dbReference>
<keyword evidence="6 7" id="KW-0788">Thiol protease</keyword>
<reference evidence="10" key="1">
    <citation type="submission" date="2022-10" db="EMBL/GenBank/DDBJ databases">
        <title>Determination and structural analysis of whole genome sequence of Sarocladium strictum F4-1.</title>
        <authorList>
            <person name="Hu L."/>
            <person name="Jiang Y."/>
        </authorList>
    </citation>
    <scope>NUCLEOTIDE SEQUENCE</scope>
    <source>
        <strain evidence="10">F4-1</strain>
    </source>
</reference>
<dbReference type="GO" id="GO:0006511">
    <property type="term" value="P:ubiquitin-dependent protein catabolic process"/>
    <property type="evidence" value="ECO:0007669"/>
    <property type="project" value="UniProtKB-UniRule"/>
</dbReference>
<evidence type="ECO:0000256" key="3">
    <source>
        <dbReference type="ARBA" id="ARBA00022670"/>
    </source>
</evidence>
<evidence type="ECO:0000256" key="6">
    <source>
        <dbReference type="ARBA" id="ARBA00022807"/>
    </source>
</evidence>
<evidence type="ECO:0000313" key="10">
    <source>
        <dbReference type="EMBL" id="KAK0386896.1"/>
    </source>
</evidence>
<dbReference type="PROSITE" id="PS52048">
    <property type="entry name" value="UCH_DOMAIN"/>
    <property type="match status" value="1"/>
</dbReference>
<keyword evidence="3 7" id="KW-0645">Protease</keyword>
<dbReference type="CDD" id="cd09616">
    <property type="entry name" value="Peptidase_C12_UCH_L1_L3"/>
    <property type="match status" value="1"/>
</dbReference>
<comment type="similarity">
    <text evidence="2 7 8">Belongs to the peptidase C12 family.</text>
</comment>
<keyword evidence="11" id="KW-1185">Reference proteome</keyword>
<dbReference type="InterPro" id="IPR038765">
    <property type="entry name" value="Papain-like_cys_pep_sf"/>
</dbReference>
<dbReference type="AlphaFoldDB" id="A0AA39L701"/>
<sequence length="267" mass="29723">MQQQYRKHFIPLESTPEIFNQLSTSLGARPCLEFQDVLTLDEPNLFPHPAIALILVFPTTNQYEARRVAEFAADTGPSSVEDDQIMWFPQTINNACGLYGILHALSNGIGRSFLEPGSWLANLLATSRYMSPMERASLVEDSAQLEVAYAEVAVQGESCQPERAEDDVDFHYICLVRSPKNGHLYELDGDRKGPIDRGDVLLPEEDLLGQGALQVVREYFENGEDGIGFSLMALVAKEDAADHCVEQHLHLDPNRVHSEDSGRKPPT</sequence>
<dbReference type="PRINTS" id="PR00707">
    <property type="entry name" value="UBCTHYDRLASE"/>
</dbReference>
<dbReference type="EMBL" id="JAPDFR010000004">
    <property type="protein sequence ID" value="KAK0386896.1"/>
    <property type="molecule type" value="Genomic_DNA"/>
</dbReference>
<dbReference type="EC" id="3.4.19.12" evidence="8"/>
<feature type="site" description="Transition state stabilizer" evidence="7">
    <location>
        <position position="90"/>
    </location>
</feature>
<accession>A0AA39L701</accession>
<evidence type="ECO:0000256" key="2">
    <source>
        <dbReference type="ARBA" id="ARBA00009326"/>
    </source>
</evidence>
<evidence type="ECO:0000256" key="8">
    <source>
        <dbReference type="RuleBase" id="RU361215"/>
    </source>
</evidence>
<evidence type="ECO:0000256" key="1">
    <source>
        <dbReference type="ARBA" id="ARBA00000707"/>
    </source>
</evidence>
<gene>
    <name evidence="10" type="ORF">NLU13_5209</name>
</gene>
<evidence type="ECO:0000256" key="7">
    <source>
        <dbReference type="PROSITE-ProRule" id="PRU01393"/>
    </source>
</evidence>
<dbReference type="PROSITE" id="PS00140">
    <property type="entry name" value="UCH_1"/>
    <property type="match status" value="1"/>
</dbReference>
<dbReference type="InterPro" id="IPR057254">
    <property type="entry name" value="UCH_AS"/>
</dbReference>
<keyword evidence="4 7" id="KW-0833">Ubl conjugation pathway</keyword>
<protein>
    <recommendedName>
        <fullName evidence="8">Ubiquitin carboxyl-terminal hydrolase</fullName>
        <ecNumber evidence="8">3.4.19.12</ecNumber>
    </recommendedName>
</protein>
<evidence type="ECO:0000259" key="9">
    <source>
        <dbReference type="PROSITE" id="PS52048"/>
    </source>
</evidence>
<name>A0AA39L701_SARSR</name>
<keyword evidence="5 7" id="KW-0378">Hydrolase</keyword>
<dbReference type="Proteomes" id="UP001175261">
    <property type="component" value="Unassembled WGS sequence"/>
</dbReference>
<dbReference type="GO" id="GO:0016579">
    <property type="term" value="P:protein deubiquitination"/>
    <property type="evidence" value="ECO:0007669"/>
    <property type="project" value="TreeGrafter"/>
</dbReference>
<feature type="domain" description="UCH catalytic" evidence="9">
    <location>
        <begin position="8"/>
        <end position="236"/>
    </location>
</feature>
<dbReference type="InterPro" id="IPR036959">
    <property type="entry name" value="Peptidase_C12_UCH_sf"/>
</dbReference>
<dbReference type="PANTHER" id="PTHR10589:SF17">
    <property type="entry name" value="UBIQUITIN CARBOXYL-TERMINAL HYDROLASE"/>
    <property type="match status" value="1"/>
</dbReference>
<feature type="active site" description="Nucleophile" evidence="7">
    <location>
        <position position="96"/>
    </location>
</feature>
<proteinExistence type="inferred from homology"/>
<evidence type="ECO:0000256" key="5">
    <source>
        <dbReference type="ARBA" id="ARBA00022801"/>
    </source>
</evidence>
<feature type="active site" description="Proton donor" evidence="7">
    <location>
        <position position="171"/>
    </location>
</feature>
<evidence type="ECO:0000256" key="4">
    <source>
        <dbReference type="ARBA" id="ARBA00022786"/>
    </source>
</evidence>
<dbReference type="SUPFAM" id="SSF54001">
    <property type="entry name" value="Cysteine proteinases"/>
    <property type="match status" value="1"/>
</dbReference>
<evidence type="ECO:0000313" key="11">
    <source>
        <dbReference type="Proteomes" id="UP001175261"/>
    </source>
</evidence>
<dbReference type="GO" id="GO:0004843">
    <property type="term" value="F:cysteine-type deubiquitinase activity"/>
    <property type="evidence" value="ECO:0007669"/>
    <property type="project" value="UniProtKB-UniRule"/>
</dbReference>
<feature type="site" description="Important for enzyme activity" evidence="7">
    <location>
        <position position="188"/>
    </location>
</feature>
<dbReference type="Gene3D" id="3.40.532.10">
    <property type="entry name" value="Peptidase C12, ubiquitin carboxyl-terminal hydrolase"/>
    <property type="match status" value="1"/>
</dbReference>
<comment type="caution">
    <text evidence="10">The sequence shown here is derived from an EMBL/GenBank/DDBJ whole genome shotgun (WGS) entry which is preliminary data.</text>
</comment>
<dbReference type="Pfam" id="PF01088">
    <property type="entry name" value="Peptidase_C12"/>
    <property type="match status" value="1"/>
</dbReference>
<organism evidence="10 11">
    <name type="scientific">Sarocladium strictum</name>
    <name type="common">Black bundle disease fungus</name>
    <name type="synonym">Acremonium strictum</name>
    <dbReference type="NCBI Taxonomy" id="5046"/>
    <lineage>
        <taxon>Eukaryota</taxon>
        <taxon>Fungi</taxon>
        <taxon>Dikarya</taxon>
        <taxon>Ascomycota</taxon>
        <taxon>Pezizomycotina</taxon>
        <taxon>Sordariomycetes</taxon>
        <taxon>Hypocreomycetidae</taxon>
        <taxon>Hypocreales</taxon>
        <taxon>Sarocladiaceae</taxon>
        <taxon>Sarocladium</taxon>
    </lineage>
</organism>
<dbReference type="GO" id="GO:0005737">
    <property type="term" value="C:cytoplasm"/>
    <property type="evidence" value="ECO:0007669"/>
    <property type="project" value="TreeGrafter"/>
</dbReference>
<comment type="catalytic activity">
    <reaction evidence="1 7 8">
        <text>Thiol-dependent hydrolysis of ester, thioester, amide, peptide and isopeptide bonds formed by the C-terminal Gly of ubiquitin (a 76-residue protein attached to proteins as an intracellular targeting signal).</text>
        <dbReference type="EC" id="3.4.19.12"/>
    </reaction>
</comment>
<dbReference type="PANTHER" id="PTHR10589">
    <property type="entry name" value="UBIQUITIN CARBOXYL-TERMINAL HYDROLASE"/>
    <property type="match status" value="1"/>
</dbReference>